<gene>
    <name evidence="1" type="ORF">JOD64_005417</name>
</gene>
<proteinExistence type="predicted"/>
<dbReference type="Proteomes" id="UP000764837">
    <property type="component" value="Unassembled WGS sequence"/>
</dbReference>
<dbReference type="RefSeq" id="WP_204944805.1">
    <property type="nucleotide sequence ID" value="NZ_JAFBBP010000001.1"/>
</dbReference>
<dbReference type="EMBL" id="JAFBBP010000001">
    <property type="protein sequence ID" value="MBM7494195.1"/>
    <property type="molecule type" value="Genomic_DNA"/>
</dbReference>
<accession>A0ABS2M198</accession>
<sequence>MATLSSGDAAAARFAAFLEGDGPLPALEDLPASPDEDLVTCLLVAISWYGDQERPPFLVLATLAGALDQGAVPDRWRALVESVLADLMLDLDGRSAIGTVAQFENGYDRDALVLCPLTLAGLCQTLVVGFGYAQT</sequence>
<organism evidence="1 2">
    <name type="scientific">Micromonospora luteifusca</name>
    <dbReference type="NCBI Taxonomy" id="709860"/>
    <lineage>
        <taxon>Bacteria</taxon>
        <taxon>Bacillati</taxon>
        <taxon>Actinomycetota</taxon>
        <taxon>Actinomycetes</taxon>
        <taxon>Micromonosporales</taxon>
        <taxon>Micromonosporaceae</taxon>
        <taxon>Micromonospora</taxon>
    </lineage>
</organism>
<keyword evidence="2" id="KW-1185">Reference proteome</keyword>
<reference evidence="1 2" key="1">
    <citation type="submission" date="2021-01" db="EMBL/GenBank/DDBJ databases">
        <title>Sequencing the genomes of 1000 actinobacteria strains.</title>
        <authorList>
            <person name="Klenk H.-P."/>
        </authorList>
    </citation>
    <scope>NUCLEOTIDE SEQUENCE [LARGE SCALE GENOMIC DNA]</scope>
    <source>
        <strain evidence="1 2">DSM 100204</strain>
    </source>
</reference>
<protein>
    <submittedName>
        <fullName evidence="1">Uncharacterized protein</fullName>
    </submittedName>
</protein>
<name>A0ABS2M198_9ACTN</name>
<evidence type="ECO:0000313" key="2">
    <source>
        <dbReference type="Proteomes" id="UP000764837"/>
    </source>
</evidence>
<comment type="caution">
    <text evidence="1">The sequence shown here is derived from an EMBL/GenBank/DDBJ whole genome shotgun (WGS) entry which is preliminary data.</text>
</comment>
<evidence type="ECO:0000313" key="1">
    <source>
        <dbReference type="EMBL" id="MBM7494195.1"/>
    </source>
</evidence>